<reference evidence="1 2" key="1">
    <citation type="submission" date="2019-02" db="EMBL/GenBank/DDBJ databases">
        <title>Deep-cultivation of Planctomycetes and their phenomic and genomic characterization uncovers novel biology.</title>
        <authorList>
            <person name="Wiegand S."/>
            <person name="Jogler M."/>
            <person name="Boedeker C."/>
            <person name="Pinto D."/>
            <person name="Vollmers J."/>
            <person name="Rivas-Marin E."/>
            <person name="Kohn T."/>
            <person name="Peeters S.H."/>
            <person name="Heuer A."/>
            <person name="Rast P."/>
            <person name="Oberbeckmann S."/>
            <person name="Bunk B."/>
            <person name="Jeske O."/>
            <person name="Meyerdierks A."/>
            <person name="Storesund J.E."/>
            <person name="Kallscheuer N."/>
            <person name="Luecker S."/>
            <person name="Lage O.M."/>
            <person name="Pohl T."/>
            <person name="Merkel B.J."/>
            <person name="Hornburger P."/>
            <person name="Mueller R.-W."/>
            <person name="Bruemmer F."/>
            <person name="Labrenz M."/>
            <person name="Spormann A.M."/>
            <person name="Op den Camp H."/>
            <person name="Overmann J."/>
            <person name="Amann R."/>
            <person name="Jetten M.S.M."/>
            <person name="Mascher T."/>
            <person name="Medema M.H."/>
            <person name="Devos D.P."/>
            <person name="Kaster A.-K."/>
            <person name="Ovreas L."/>
            <person name="Rohde M."/>
            <person name="Galperin M.Y."/>
            <person name="Jogler C."/>
        </authorList>
    </citation>
    <scope>NUCLEOTIDE SEQUENCE [LARGE SCALE GENOMIC DNA]</scope>
    <source>
        <strain evidence="1 2">K22_7</strain>
    </source>
</reference>
<evidence type="ECO:0000313" key="1">
    <source>
        <dbReference type="EMBL" id="QDT05687.1"/>
    </source>
</evidence>
<dbReference type="AlphaFoldDB" id="A0A517NEY6"/>
<keyword evidence="2" id="KW-1185">Reference proteome</keyword>
<evidence type="ECO:0008006" key="3">
    <source>
        <dbReference type="Google" id="ProtNLM"/>
    </source>
</evidence>
<accession>A0A517NEY6</accession>
<name>A0A517NEY6_9BACT</name>
<dbReference type="InterPro" id="IPR011447">
    <property type="entry name" value="DUF1552"/>
</dbReference>
<dbReference type="OrthoDB" id="9146593at2"/>
<organism evidence="1 2">
    <name type="scientific">Rubripirellula lacrimiformis</name>
    <dbReference type="NCBI Taxonomy" id="1930273"/>
    <lineage>
        <taxon>Bacteria</taxon>
        <taxon>Pseudomonadati</taxon>
        <taxon>Planctomycetota</taxon>
        <taxon>Planctomycetia</taxon>
        <taxon>Pirellulales</taxon>
        <taxon>Pirellulaceae</taxon>
        <taxon>Rubripirellula</taxon>
    </lineage>
</organism>
<dbReference type="InterPro" id="IPR006311">
    <property type="entry name" value="TAT_signal"/>
</dbReference>
<dbReference type="EMBL" id="CP036525">
    <property type="protein sequence ID" value="QDT05687.1"/>
    <property type="molecule type" value="Genomic_DNA"/>
</dbReference>
<gene>
    <name evidence="1" type="ORF">K227x_40900</name>
</gene>
<dbReference type="KEGG" id="rlc:K227x_40900"/>
<dbReference type="PROSITE" id="PS51318">
    <property type="entry name" value="TAT"/>
    <property type="match status" value="1"/>
</dbReference>
<protein>
    <recommendedName>
        <fullName evidence="3">DUF1552 domain-containing protein</fullName>
    </recommendedName>
</protein>
<sequence>MLIPANPISRRKMLRGATAAAIALPMLEAMGPSVGRRALGQTADDVPPKRFVACCAGLGFHGPHLFPDAEGDALASTPYLSRLADHHDQITVFSGLSHPDQQGNNGHASALTWLTSARRPGLAGFRNTLSIDQRIAQQVGLQTRFPFLAMAVSNESLSWTSNGVPIPAMSSPAKIYKALFVDGDAKAVDKEMLNLKRGRSILDTVGGRARRLEQKLGERDRDKLDEYLTSVRELEQRLQQSEGWVRLPKPKVDIEQPDDIRDKAEAIARQRLMYDMIVLAIQTDSTRTITHQLGGLNSAPNIPGVDSDWHGLSHHGKDPDKINELKLIEEAEFETFNEFLTKLRAIDEGGRSLLDQTAILFGSNLGNASAHDWRNLPIIIAGGGYNHGRYVAHDSQNNTPFANVLVSLAQRMDVEIDSFGSSTAAGVRGLDQS</sequence>
<proteinExistence type="predicted"/>
<evidence type="ECO:0000313" key="2">
    <source>
        <dbReference type="Proteomes" id="UP000318538"/>
    </source>
</evidence>
<dbReference type="Pfam" id="PF07586">
    <property type="entry name" value="HXXSHH"/>
    <property type="match status" value="1"/>
</dbReference>
<dbReference type="Proteomes" id="UP000318538">
    <property type="component" value="Chromosome"/>
</dbReference>
<dbReference type="RefSeq" id="WP_145171930.1">
    <property type="nucleotide sequence ID" value="NZ_CP036525.1"/>
</dbReference>